<dbReference type="Pfam" id="PF01757">
    <property type="entry name" value="Acyl_transf_3"/>
    <property type="match status" value="1"/>
</dbReference>
<evidence type="ECO:0000256" key="1">
    <source>
        <dbReference type="SAM" id="Phobius"/>
    </source>
</evidence>
<feature type="transmembrane region" description="Helical" evidence="1">
    <location>
        <begin position="88"/>
        <end position="109"/>
    </location>
</feature>
<feature type="transmembrane region" description="Helical" evidence="1">
    <location>
        <begin position="149"/>
        <end position="166"/>
    </location>
</feature>
<keyword evidence="1" id="KW-0472">Membrane</keyword>
<feature type="transmembrane region" description="Helical" evidence="1">
    <location>
        <begin position="205"/>
        <end position="227"/>
    </location>
</feature>
<keyword evidence="1" id="KW-0812">Transmembrane</keyword>
<dbReference type="InterPro" id="IPR052734">
    <property type="entry name" value="Nod_factor_acetyltransferase"/>
</dbReference>
<proteinExistence type="predicted"/>
<dbReference type="EMBL" id="JAFIDA010000001">
    <property type="protein sequence ID" value="MBP1326745.1"/>
    <property type="molecule type" value="Genomic_DNA"/>
</dbReference>
<keyword evidence="4" id="KW-1185">Reference proteome</keyword>
<sequence>MSTNAQGDAPQLTPQAPARPPRIALWDNARFLLIVLVVIGHSISTVRTDSTLTFGLYTYIYLFHMPAMIFLSGFFSRPEVSPKAIKSTLQLIVVWLMWEGIWALIHLGVDDKAPGDRFLVSPAWTLWFLVSLATMRILLPYLAMLRRPLLLAVVLALVSGLVPAMGTEFSAARTLSFMPFFVAGWLASSRGWLTHDWFTKPTARVRAAGWGLLVAIGCLLAFIPNLYEVWRVDTWLTWRDDDAWLLRNAPIDEWHAPSEAAGMATGLGITLLLLVIATAMTLALLLVVPRGHSRITRWGTRTLFVYLLHAPIIWTLRETGAIDAIYGLGLGGVALLLTLSIALAVLLSTNLVARVTRPFIEPRITWLFPRDRQGVANGQKSGR</sequence>
<comment type="caution">
    <text evidence="3">The sequence shown here is derived from an EMBL/GenBank/DDBJ whole genome shotgun (WGS) entry which is preliminary data.</text>
</comment>
<dbReference type="GO" id="GO:0016747">
    <property type="term" value="F:acyltransferase activity, transferring groups other than amino-acyl groups"/>
    <property type="evidence" value="ECO:0007669"/>
    <property type="project" value="InterPro"/>
</dbReference>
<evidence type="ECO:0000259" key="2">
    <source>
        <dbReference type="Pfam" id="PF01757"/>
    </source>
</evidence>
<feature type="transmembrane region" description="Helical" evidence="1">
    <location>
        <begin position="298"/>
        <end position="316"/>
    </location>
</feature>
<feature type="transmembrane region" description="Helical" evidence="1">
    <location>
        <begin position="58"/>
        <end position="76"/>
    </location>
</feature>
<dbReference type="PANTHER" id="PTHR37312">
    <property type="entry name" value="MEMBRANE-BOUND ACYLTRANSFERASE YKRP-RELATED"/>
    <property type="match status" value="1"/>
</dbReference>
<feature type="transmembrane region" description="Helical" evidence="1">
    <location>
        <begin position="29"/>
        <end position="46"/>
    </location>
</feature>
<gene>
    <name evidence="3" type="ORF">JOF28_001977</name>
</gene>
<accession>A0A940T1C6</accession>
<feature type="transmembrane region" description="Helical" evidence="1">
    <location>
        <begin position="328"/>
        <end position="353"/>
    </location>
</feature>
<protein>
    <submittedName>
        <fullName evidence="3">Fucose 4-O-acetylase-like acetyltransferase</fullName>
    </submittedName>
</protein>
<dbReference type="RefSeq" id="WP_209705605.1">
    <property type="nucleotide sequence ID" value="NZ_JAFIDA010000001.1"/>
</dbReference>
<feature type="transmembrane region" description="Helical" evidence="1">
    <location>
        <begin position="260"/>
        <end position="286"/>
    </location>
</feature>
<organism evidence="3 4">
    <name type="scientific">Leucobacter exalbidus</name>
    <dbReference type="NCBI Taxonomy" id="662960"/>
    <lineage>
        <taxon>Bacteria</taxon>
        <taxon>Bacillati</taxon>
        <taxon>Actinomycetota</taxon>
        <taxon>Actinomycetes</taxon>
        <taxon>Micrococcales</taxon>
        <taxon>Microbacteriaceae</taxon>
        <taxon>Leucobacter</taxon>
    </lineage>
</organism>
<reference evidence="3" key="1">
    <citation type="submission" date="2021-02" db="EMBL/GenBank/DDBJ databases">
        <title>Sequencing the genomes of 1000 actinobacteria strains.</title>
        <authorList>
            <person name="Klenk H.-P."/>
        </authorList>
    </citation>
    <scope>NUCLEOTIDE SEQUENCE</scope>
    <source>
        <strain evidence="3">DSM 22850</strain>
    </source>
</reference>
<evidence type="ECO:0000313" key="3">
    <source>
        <dbReference type="EMBL" id="MBP1326745.1"/>
    </source>
</evidence>
<feature type="domain" description="Acyltransferase 3" evidence="2">
    <location>
        <begin position="26"/>
        <end position="348"/>
    </location>
</feature>
<keyword evidence="1" id="KW-1133">Transmembrane helix</keyword>
<feature type="transmembrane region" description="Helical" evidence="1">
    <location>
        <begin position="172"/>
        <end position="193"/>
    </location>
</feature>
<dbReference type="PANTHER" id="PTHR37312:SF1">
    <property type="entry name" value="MEMBRANE-BOUND ACYLTRANSFERASE YKRP-RELATED"/>
    <property type="match status" value="1"/>
</dbReference>
<feature type="transmembrane region" description="Helical" evidence="1">
    <location>
        <begin position="121"/>
        <end position="142"/>
    </location>
</feature>
<evidence type="ECO:0000313" key="4">
    <source>
        <dbReference type="Proteomes" id="UP000675163"/>
    </source>
</evidence>
<dbReference type="InterPro" id="IPR002656">
    <property type="entry name" value="Acyl_transf_3_dom"/>
</dbReference>
<name>A0A940T1C6_9MICO</name>
<dbReference type="Proteomes" id="UP000675163">
    <property type="component" value="Unassembled WGS sequence"/>
</dbReference>
<dbReference type="AlphaFoldDB" id="A0A940T1C6"/>